<feature type="region of interest" description="Disordered" evidence="1">
    <location>
        <begin position="125"/>
        <end position="154"/>
    </location>
</feature>
<evidence type="ECO:0000256" key="1">
    <source>
        <dbReference type="SAM" id="MobiDB-lite"/>
    </source>
</evidence>
<protein>
    <submittedName>
        <fullName evidence="2">Uncharacterized protein</fullName>
    </submittedName>
</protein>
<accession>A0A195EY88</accession>
<evidence type="ECO:0000313" key="2">
    <source>
        <dbReference type="EMBL" id="KYN32867.1"/>
    </source>
</evidence>
<organism evidence="2 3">
    <name type="scientific">Trachymyrmex septentrionalis</name>
    <dbReference type="NCBI Taxonomy" id="34720"/>
    <lineage>
        <taxon>Eukaryota</taxon>
        <taxon>Metazoa</taxon>
        <taxon>Ecdysozoa</taxon>
        <taxon>Arthropoda</taxon>
        <taxon>Hexapoda</taxon>
        <taxon>Insecta</taxon>
        <taxon>Pterygota</taxon>
        <taxon>Neoptera</taxon>
        <taxon>Endopterygota</taxon>
        <taxon>Hymenoptera</taxon>
        <taxon>Apocrita</taxon>
        <taxon>Aculeata</taxon>
        <taxon>Formicoidea</taxon>
        <taxon>Formicidae</taxon>
        <taxon>Myrmicinae</taxon>
        <taxon>Trachymyrmex</taxon>
    </lineage>
</organism>
<dbReference type="EMBL" id="KQ981928">
    <property type="protein sequence ID" value="KYN32867.1"/>
    <property type="molecule type" value="Genomic_DNA"/>
</dbReference>
<proteinExistence type="predicted"/>
<sequence length="241" mass="26714">MKLCFYRGAKLLGFAMAVVVARKRHGIRRLVGKSAIVRKGLQRSFFFSFSRRLTNPLRCHCTLFSRRETRESIRRERRCTLPIYINRLREIDGGTQPKESSGRKAEIEGRYIAAQSVFYRGSRYGDGKGKERIGQTRNAPLGESEYPHAEFPSRKSPYPPTSILVLPQTGMKYLFAYASLGPAAVSELPARSPRPQGPTNSGAQGASVIHCACTVPYCAAAGACNTGICFARIDVLAEYDV</sequence>
<keyword evidence="3" id="KW-1185">Reference proteome</keyword>
<name>A0A195EY88_9HYME</name>
<gene>
    <name evidence="2" type="ORF">ALC56_12820</name>
</gene>
<dbReference type="AlphaFoldDB" id="A0A195EY88"/>
<evidence type="ECO:0000313" key="3">
    <source>
        <dbReference type="Proteomes" id="UP000078541"/>
    </source>
</evidence>
<reference evidence="2 3" key="1">
    <citation type="submission" date="2016-03" db="EMBL/GenBank/DDBJ databases">
        <title>Trachymyrmex septentrionalis WGS genome.</title>
        <authorList>
            <person name="Nygaard S."/>
            <person name="Hu H."/>
            <person name="Boomsma J."/>
            <person name="Zhang G."/>
        </authorList>
    </citation>
    <scope>NUCLEOTIDE SEQUENCE [LARGE SCALE GENOMIC DNA]</scope>
    <source>
        <strain evidence="2">Tsep2-gDNA-1</strain>
        <tissue evidence="2">Whole body</tissue>
    </source>
</reference>
<dbReference type="Proteomes" id="UP000078541">
    <property type="component" value="Unassembled WGS sequence"/>
</dbReference>
<feature type="compositionally biased region" description="Basic and acidic residues" evidence="1">
    <location>
        <begin position="125"/>
        <end position="134"/>
    </location>
</feature>